<dbReference type="AlphaFoldDB" id="A0A8J6CDG7"/>
<dbReference type="SUPFAM" id="SSF52833">
    <property type="entry name" value="Thioredoxin-like"/>
    <property type="match status" value="1"/>
</dbReference>
<reference evidence="6" key="1">
    <citation type="submission" date="2021-05" db="EMBL/GenBank/DDBJ databases">
        <title>The genome of the haptophyte Pavlova lutheri (Diacronema luteri, Pavlovales) - a model for lipid biosynthesis in eukaryotic algae.</title>
        <authorList>
            <person name="Hulatt C.J."/>
            <person name="Posewitz M.C."/>
        </authorList>
    </citation>
    <scope>NUCLEOTIDE SEQUENCE</scope>
    <source>
        <strain evidence="6">NIVA-4/92</strain>
    </source>
</reference>
<gene>
    <name evidence="6" type="ORF">KFE25_000392</name>
</gene>
<dbReference type="Gene3D" id="3.40.30.10">
    <property type="entry name" value="Glutaredoxin"/>
    <property type="match status" value="1"/>
</dbReference>
<comment type="similarity">
    <text evidence="2">Belongs to the thioredoxin family.</text>
</comment>
<dbReference type="CDD" id="cd02947">
    <property type="entry name" value="TRX_family"/>
    <property type="match status" value="1"/>
</dbReference>
<keyword evidence="4" id="KW-0676">Redox-active center</keyword>
<dbReference type="PIRSF" id="PIRSF000077">
    <property type="entry name" value="Thioredoxin"/>
    <property type="match status" value="1"/>
</dbReference>
<keyword evidence="7" id="KW-1185">Reference proteome</keyword>
<dbReference type="Pfam" id="PF00085">
    <property type="entry name" value="Thioredoxin"/>
    <property type="match status" value="1"/>
</dbReference>
<feature type="disulfide bond" description="Redox-active" evidence="4">
    <location>
        <begin position="32"/>
        <end position="35"/>
    </location>
</feature>
<evidence type="ECO:0000256" key="2">
    <source>
        <dbReference type="PIRNR" id="PIRNR000077"/>
    </source>
</evidence>
<protein>
    <recommendedName>
        <fullName evidence="2">Thioredoxin</fullName>
    </recommendedName>
</protein>
<dbReference type="PROSITE" id="PS00194">
    <property type="entry name" value="THIOREDOXIN_1"/>
    <property type="match status" value="1"/>
</dbReference>
<dbReference type="InterPro" id="IPR036249">
    <property type="entry name" value="Thioredoxin-like_sf"/>
</dbReference>
<dbReference type="PANTHER" id="PTHR46115">
    <property type="entry name" value="THIOREDOXIN-LIKE PROTEIN 1"/>
    <property type="match status" value="1"/>
</dbReference>
<dbReference type="PRINTS" id="PR00421">
    <property type="entry name" value="THIOREDOXIN"/>
</dbReference>
<evidence type="ECO:0000256" key="4">
    <source>
        <dbReference type="PIRSR" id="PIRSR000077-4"/>
    </source>
</evidence>
<evidence type="ECO:0000313" key="6">
    <source>
        <dbReference type="EMBL" id="KAG8467076.1"/>
    </source>
</evidence>
<sequence>MAPQLNTLAEFDACLANAGDKLVVVDFTAAWCGPCQRIAPKVQELSEMTDIVVVKVDVDENQETAEKCKISSMPTFQFYKHGKLVHQFSGASEDQLLKSIAQHK</sequence>
<comment type="caution">
    <text evidence="6">The sequence shown here is derived from an EMBL/GenBank/DDBJ whole genome shotgun (WGS) entry which is preliminary data.</text>
</comment>
<dbReference type="EMBL" id="JAGTXO010000006">
    <property type="protein sequence ID" value="KAG8467076.1"/>
    <property type="molecule type" value="Genomic_DNA"/>
</dbReference>
<feature type="active site" description="Nucleophile" evidence="3">
    <location>
        <position position="32"/>
    </location>
</feature>
<feature type="domain" description="Thioredoxin" evidence="5">
    <location>
        <begin position="1"/>
        <end position="104"/>
    </location>
</feature>
<evidence type="ECO:0000256" key="1">
    <source>
        <dbReference type="ARBA" id="ARBA00023157"/>
    </source>
</evidence>
<dbReference type="OMA" id="SASWCGN"/>
<dbReference type="InterPro" id="IPR005746">
    <property type="entry name" value="Thioredoxin"/>
</dbReference>
<evidence type="ECO:0000313" key="7">
    <source>
        <dbReference type="Proteomes" id="UP000751190"/>
    </source>
</evidence>
<accession>A0A8J6CDG7</accession>
<name>A0A8J6CDG7_DIALT</name>
<feature type="site" description="Contributes to redox potential value" evidence="3">
    <location>
        <position position="34"/>
    </location>
</feature>
<feature type="site" description="Contributes to redox potential value" evidence="3">
    <location>
        <position position="33"/>
    </location>
</feature>
<organism evidence="6 7">
    <name type="scientific">Diacronema lutheri</name>
    <name type="common">Unicellular marine alga</name>
    <name type="synonym">Monochrysis lutheri</name>
    <dbReference type="NCBI Taxonomy" id="2081491"/>
    <lineage>
        <taxon>Eukaryota</taxon>
        <taxon>Haptista</taxon>
        <taxon>Haptophyta</taxon>
        <taxon>Pavlovophyceae</taxon>
        <taxon>Pavlovales</taxon>
        <taxon>Pavlovaceae</taxon>
        <taxon>Diacronema</taxon>
    </lineage>
</organism>
<dbReference type="PROSITE" id="PS51352">
    <property type="entry name" value="THIOREDOXIN_2"/>
    <property type="match status" value="1"/>
</dbReference>
<dbReference type="Proteomes" id="UP000751190">
    <property type="component" value="Unassembled WGS sequence"/>
</dbReference>
<dbReference type="InterPro" id="IPR017937">
    <property type="entry name" value="Thioredoxin_CS"/>
</dbReference>
<evidence type="ECO:0000256" key="3">
    <source>
        <dbReference type="PIRSR" id="PIRSR000077-1"/>
    </source>
</evidence>
<keyword evidence="1 4" id="KW-1015">Disulfide bond</keyword>
<proteinExistence type="inferred from homology"/>
<dbReference type="InterPro" id="IPR013766">
    <property type="entry name" value="Thioredoxin_domain"/>
</dbReference>
<dbReference type="GO" id="GO:0015035">
    <property type="term" value="F:protein-disulfide reductase activity"/>
    <property type="evidence" value="ECO:0007669"/>
    <property type="project" value="InterPro"/>
</dbReference>
<feature type="active site" description="Nucleophile" evidence="3">
    <location>
        <position position="35"/>
    </location>
</feature>
<dbReference type="OrthoDB" id="2121326at2759"/>
<feature type="site" description="Deprotonates C-terminal active site Cys" evidence="3">
    <location>
        <position position="26"/>
    </location>
</feature>
<evidence type="ECO:0000259" key="5">
    <source>
        <dbReference type="PROSITE" id="PS51352"/>
    </source>
</evidence>